<keyword evidence="2" id="KW-1185">Reference proteome</keyword>
<sequence length="44" mass="4596">MTELSLRNEAITCQPLPGIPGIPTHASEVRRAAAGAAARIDVIK</sequence>
<name>A0ABN1EZY3_9ACTN</name>
<reference evidence="1 2" key="1">
    <citation type="journal article" date="2019" name="Int. J. Syst. Evol. Microbiol.">
        <title>The Global Catalogue of Microorganisms (GCM) 10K type strain sequencing project: providing services to taxonomists for standard genome sequencing and annotation.</title>
        <authorList>
            <consortium name="The Broad Institute Genomics Platform"/>
            <consortium name="The Broad Institute Genome Sequencing Center for Infectious Disease"/>
            <person name="Wu L."/>
            <person name="Ma J."/>
        </authorList>
    </citation>
    <scope>NUCLEOTIDE SEQUENCE [LARGE SCALE GENOMIC DNA]</scope>
    <source>
        <strain evidence="1 2">JCM 10667</strain>
    </source>
</reference>
<organism evidence="1 2">
    <name type="scientific">Actinomadura livida</name>
    <dbReference type="NCBI Taxonomy" id="79909"/>
    <lineage>
        <taxon>Bacteria</taxon>
        <taxon>Bacillati</taxon>
        <taxon>Actinomycetota</taxon>
        <taxon>Actinomycetes</taxon>
        <taxon>Streptosporangiales</taxon>
        <taxon>Thermomonosporaceae</taxon>
        <taxon>Actinomadura</taxon>
    </lineage>
</organism>
<dbReference type="Proteomes" id="UP001501427">
    <property type="component" value="Unassembled WGS sequence"/>
</dbReference>
<dbReference type="EMBL" id="BAAAHD010000045">
    <property type="protein sequence ID" value="GAA0578100.1"/>
    <property type="molecule type" value="Genomic_DNA"/>
</dbReference>
<proteinExistence type="predicted"/>
<evidence type="ECO:0000313" key="1">
    <source>
        <dbReference type="EMBL" id="GAA0578100.1"/>
    </source>
</evidence>
<protein>
    <submittedName>
        <fullName evidence="1">Uncharacterized protein</fullName>
    </submittedName>
</protein>
<comment type="caution">
    <text evidence="1">The sequence shown here is derived from an EMBL/GenBank/DDBJ whole genome shotgun (WGS) entry which is preliminary data.</text>
</comment>
<gene>
    <name evidence="1" type="ORF">GCM10009546_45650</name>
</gene>
<accession>A0ABN1EZY3</accession>
<evidence type="ECO:0000313" key="2">
    <source>
        <dbReference type="Proteomes" id="UP001501427"/>
    </source>
</evidence>